<evidence type="ECO:0000313" key="4">
    <source>
        <dbReference type="EMBL" id="CCG83367.1"/>
    </source>
</evidence>
<feature type="region of interest" description="Disordered" evidence="2">
    <location>
        <begin position="655"/>
        <end position="674"/>
    </location>
</feature>
<dbReference type="SUPFAM" id="SSF53474">
    <property type="entry name" value="alpha/beta-Hydrolases"/>
    <property type="match status" value="1"/>
</dbReference>
<accession>R4XBW8</accession>
<dbReference type="Gene3D" id="3.40.50.1820">
    <property type="entry name" value="alpha/beta hydrolase"/>
    <property type="match status" value="1"/>
</dbReference>
<keyword evidence="5" id="KW-1185">Reference proteome</keyword>
<comment type="caution">
    <text evidence="4">The sequence shown here is derived from an EMBL/GenBank/DDBJ whole genome shotgun (WGS) entry which is preliminary data.</text>
</comment>
<dbReference type="PANTHER" id="PTHR48081">
    <property type="entry name" value="AB HYDROLASE SUPERFAMILY PROTEIN C4A8.06C"/>
    <property type="match status" value="1"/>
</dbReference>
<evidence type="ECO:0000313" key="5">
    <source>
        <dbReference type="Proteomes" id="UP000013776"/>
    </source>
</evidence>
<dbReference type="VEuPathDB" id="FungiDB:TAPDE_003578"/>
<gene>
    <name evidence="4" type="ORF">TAPDE_003578</name>
</gene>
<evidence type="ECO:0000256" key="2">
    <source>
        <dbReference type="SAM" id="MobiDB-lite"/>
    </source>
</evidence>
<protein>
    <recommendedName>
        <fullName evidence="3">Alpha/beta hydrolase fold-3 domain-containing protein</fullName>
    </recommendedName>
</protein>
<dbReference type="InterPro" id="IPR029058">
    <property type="entry name" value="AB_hydrolase_fold"/>
</dbReference>
<dbReference type="AlphaFoldDB" id="R4XBW8"/>
<dbReference type="Proteomes" id="UP000013776">
    <property type="component" value="Unassembled WGS sequence"/>
</dbReference>
<dbReference type="InterPro" id="IPR050300">
    <property type="entry name" value="GDXG_lipolytic_enzyme"/>
</dbReference>
<keyword evidence="1" id="KW-0378">Hydrolase</keyword>
<dbReference type="OrthoDB" id="2336090at2759"/>
<feature type="domain" description="Alpha/beta hydrolase fold-3" evidence="3">
    <location>
        <begin position="352"/>
        <end position="406"/>
    </location>
</feature>
<dbReference type="STRING" id="1097556.R4XBW8"/>
<proteinExistence type="predicted"/>
<feature type="domain" description="Alpha/beta hydrolase fold-3" evidence="3">
    <location>
        <begin position="146"/>
        <end position="259"/>
    </location>
</feature>
<feature type="region of interest" description="Disordered" evidence="2">
    <location>
        <begin position="496"/>
        <end position="517"/>
    </location>
</feature>
<reference evidence="4 5" key="1">
    <citation type="journal article" date="2013" name="MBio">
        <title>Genome sequencing of the plant pathogen Taphrina deformans, the causal agent of peach leaf curl.</title>
        <authorList>
            <person name="Cisse O.H."/>
            <person name="Almeida J.M.G.C.F."/>
            <person name="Fonseca A."/>
            <person name="Kumar A.A."/>
            <person name="Salojaervi J."/>
            <person name="Overmyer K."/>
            <person name="Hauser P.M."/>
            <person name="Pagni M."/>
        </authorList>
    </citation>
    <scope>NUCLEOTIDE SEQUENCE [LARGE SCALE GENOMIC DNA]</scope>
    <source>
        <strain evidence="5">PYCC 5710 / ATCC 11124 / CBS 356.35 / IMI 108563 / JCM 9778 / NBRC 8474</strain>
    </source>
</reference>
<evidence type="ECO:0000259" key="3">
    <source>
        <dbReference type="Pfam" id="PF07859"/>
    </source>
</evidence>
<dbReference type="EMBL" id="CAHR02000142">
    <property type="protein sequence ID" value="CCG83367.1"/>
    <property type="molecule type" value="Genomic_DNA"/>
</dbReference>
<evidence type="ECO:0000256" key="1">
    <source>
        <dbReference type="ARBA" id="ARBA00022801"/>
    </source>
</evidence>
<sequence>MPFNTASVAAATAPAFLKTFFQHFLDKPSADSPRHEFTYDEAIVLVKKFLLYGSKHTVEQVQSFTANKIPCPSWVAREELLMADSYLDKAAAILIDNLGPSGLKTFGGAKWWQYRVVPMKCEWIEMKKDRTIREQASAGHKVDRVILYIHGGAYYFGSVDEHRYQIQRHARKLGGRAFAANYRLSPQFPAPCGLQDNLAAYLYLLETYKPENIILSGDSAGGGMCLALLLVLRDQGIALPAGCVLISPWVDLNHSFPSIMADSSGDYIPPSGFQHKPSISWPPPTSDDIAEARQLTPRDDTDDESIGSDSEQGQGFVVESVRSDPQTPHTSSRATIIGNKAEIMIEGKLVTIKDQIQLYATNEQISHPLVSPVVAGSLGGLCPLFIMCGGSELLRDEIIYTAHKAANPQQYPPMDAYLDRDGRQRESLKKYGPTTVHLQVYDDCCHVTPTISMCRPAKYMYRAIANFSLWALARFEGPQQQDIAALLQSLKLTYQGEDGHSSSEDSDAAVADREKHSDLPEVKVSGVEPVYVDNMIRERVSIYGRIRQMEPVSEISALSLDPGEIGVIKPGPVQKFMAARGAHDRRYRKRKLKLQRQRAREYARAEREGFAIGDFRGDTPPPAALAGRASLAEAARIHKTSEGSKSGGLVNTLFSMVSGNRDKGKAEKEGKAQR</sequence>
<dbReference type="PANTHER" id="PTHR48081:SF19">
    <property type="entry name" value="AB HYDROLASE SUPERFAMILY PROTEIN C4A8.06C"/>
    <property type="match status" value="1"/>
</dbReference>
<dbReference type="eggNOG" id="KOG1515">
    <property type="taxonomic scope" value="Eukaryota"/>
</dbReference>
<feature type="compositionally biased region" description="Basic and acidic residues" evidence="2">
    <location>
        <begin position="660"/>
        <end position="674"/>
    </location>
</feature>
<dbReference type="InterPro" id="IPR013094">
    <property type="entry name" value="AB_hydrolase_3"/>
</dbReference>
<dbReference type="GO" id="GO:0016787">
    <property type="term" value="F:hydrolase activity"/>
    <property type="evidence" value="ECO:0007669"/>
    <property type="project" value="UniProtKB-KW"/>
</dbReference>
<organism evidence="4 5">
    <name type="scientific">Taphrina deformans (strain PYCC 5710 / ATCC 11124 / CBS 356.35 / IMI 108563 / JCM 9778 / NBRC 8474)</name>
    <name type="common">Peach leaf curl fungus</name>
    <name type="synonym">Lalaria deformans</name>
    <dbReference type="NCBI Taxonomy" id="1097556"/>
    <lineage>
        <taxon>Eukaryota</taxon>
        <taxon>Fungi</taxon>
        <taxon>Dikarya</taxon>
        <taxon>Ascomycota</taxon>
        <taxon>Taphrinomycotina</taxon>
        <taxon>Taphrinomycetes</taxon>
        <taxon>Taphrinales</taxon>
        <taxon>Taphrinaceae</taxon>
        <taxon>Taphrina</taxon>
    </lineage>
</organism>
<dbReference type="Pfam" id="PF07859">
    <property type="entry name" value="Abhydrolase_3"/>
    <property type="match status" value="2"/>
</dbReference>
<name>R4XBW8_TAPDE</name>